<reference evidence="1" key="1">
    <citation type="submission" date="2023-06" db="EMBL/GenBank/DDBJ databases">
        <authorList>
            <consortium name="Lawrence Berkeley National Laboratory"/>
            <person name="Ahrendt S."/>
            <person name="Sahu N."/>
            <person name="Indic B."/>
            <person name="Wong-Bajracharya J."/>
            <person name="Merenyi Z."/>
            <person name="Ke H.-M."/>
            <person name="Monk M."/>
            <person name="Kocsube S."/>
            <person name="Drula E."/>
            <person name="Lipzen A."/>
            <person name="Balint B."/>
            <person name="Henrissat B."/>
            <person name="Andreopoulos B."/>
            <person name="Martin F.M."/>
            <person name="Harder C.B."/>
            <person name="Rigling D."/>
            <person name="Ford K.L."/>
            <person name="Foster G.D."/>
            <person name="Pangilinan J."/>
            <person name="Papanicolaou A."/>
            <person name="Barry K."/>
            <person name="LaButti K."/>
            <person name="Viragh M."/>
            <person name="Koriabine M."/>
            <person name="Yan M."/>
            <person name="Riley R."/>
            <person name="Champramary S."/>
            <person name="Plett K.L."/>
            <person name="Tsai I.J."/>
            <person name="Slot J."/>
            <person name="Sipos G."/>
            <person name="Plett J."/>
            <person name="Nagy L.G."/>
            <person name="Grigoriev I.V."/>
        </authorList>
    </citation>
    <scope>NUCLEOTIDE SEQUENCE</scope>
    <source>
        <strain evidence="1">ICMP 16352</strain>
    </source>
</reference>
<keyword evidence="2" id="KW-1185">Reference proteome</keyword>
<name>A0AA39NXD0_9AGAR</name>
<dbReference type="Proteomes" id="UP001175227">
    <property type="component" value="Unassembled WGS sequence"/>
</dbReference>
<dbReference type="EMBL" id="JAUEPR010000032">
    <property type="protein sequence ID" value="KAK0473602.1"/>
    <property type="molecule type" value="Genomic_DNA"/>
</dbReference>
<evidence type="ECO:0000313" key="2">
    <source>
        <dbReference type="Proteomes" id="UP001175227"/>
    </source>
</evidence>
<evidence type="ECO:0000313" key="1">
    <source>
        <dbReference type="EMBL" id="KAK0473602.1"/>
    </source>
</evidence>
<sequence length="213" mass="23615">MLQKLEADDADDLDVCRTIAAMDLAMNPVPAEESAVDDFTVRLFDMLGYTTRNISLRTRKDISLVICGESRHAKTDVCLLVNRSEIILLVQEDKRNVEEAGDPEAQLIAEAIATFQSNNKKRALTGLPVRDACLIPGIVMIGTAPIFYKILVTNKLADAVAFGIFPPDPTVVHRHVPSVPRPTYHLSEGMKPLDNRAIVLRCFEGFKKFIVPE</sequence>
<accession>A0AA39NXD0</accession>
<gene>
    <name evidence="1" type="ORF">IW261DRAFT_686001</name>
</gene>
<proteinExistence type="predicted"/>
<organism evidence="1 2">
    <name type="scientific">Armillaria novae-zelandiae</name>
    <dbReference type="NCBI Taxonomy" id="153914"/>
    <lineage>
        <taxon>Eukaryota</taxon>
        <taxon>Fungi</taxon>
        <taxon>Dikarya</taxon>
        <taxon>Basidiomycota</taxon>
        <taxon>Agaricomycotina</taxon>
        <taxon>Agaricomycetes</taxon>
        <taxon>Agaricomycetidae</taxon>
        <taxon>Agaricales</taxon>
        <taxon>Marasmiineae</taxon>
        <taxon>Physalacriaceae</taxon>
        <taxon>Armillaria</taxon>
    </lineage>
</organism>
<protein>
    <submittedName>
        <fullName evidence="1">Uncharacterized protein</fullName>
    </submittedName>
</protein>
<dbReference type="AlphaFoldDB" id="A0AA39NXD0"/>
<comment type="caution">
    <text evidence="1">The sequence shown here is derived from an EMBL/GenBank/DDBJ whole genome shotgun (WGS) entry which is preliminary data.</text>
</comment>